<evidence type="ECO:0000256" key="1">
    <source>
        <dbReference type="ARBA" id="ARBA00009437"/>
    </source>
</evidence>
<dbReference type="SUPFAM" id="SSF46785">
    <property type="entry name" value="Winged helix' DNA-binding domain"/>
    <property type="match status" value="1"/>
</dbReference>
<gene>
    <name evidence="6" type="ORF">DM48_6004</name>
</gene>
<keyword evidence="2" id="KW-0805">Transcription regulation</keyword>
<dbReference type="GO" id="GO:0003677">
    <property type="term" value="F:DNA binding"/>
    <property type="evidence" value="ECO:0007669"/>
    <property type="project" value="UniProtKB-KW"/>
</dbReference>
<dbReference type="PANTHER" id="PTHR30419">
    <property type="entry name" value="HTH-TYPE TRANSCRIPTIONAL REGULATOR YBHD"/>
    <property type="match status" value="1"/>
</dbReference>
<keyword evidence="4" id="KW-0804">Transcription</keyword>
<dbReference type="InterPro" id="IPR050950">
    <property type="entry name" value="HTH-type_LysR_regulators"/>
</dbReference>
<dbReference type="PRINTS" id="PR00039">
    <property type="entry name" value="HTHLYSR"/>
</dbReference>
<dbReference type="RefSeq" id="WP_063769165.1">
    <property type="nucleotide sequence ID" value="NZ_CADEVY010000014.1"/>
</dbReference>
<evidence type="ECO:0000256" key="2">
    <source>
        <dbReference type="ARBA" id="ARBA00023015"/>
    </source>
</evidence>
<proteinExistence type="inferred from homology"/>
<dbReference type="PROSITE" id="PS50931">
    <property type="entry name" value="HTH_LYSR"/>
    <property type="match status" value="1"/>
</dbReference>
<dbReference type="KEGG" id="bgo:BM43_2892"/>
<accession>A0AAW3ENQ9</accession>
<evidence type="ECO:0000256" key="4">
    <source>
        <dbReference type="ARBA" id="ARBA00023163"/>
    </source>
</evidence>
<dbReference type="Gene3D" id="3.40.190.10">
    <property type="entry name" value="Periplasmic binding protein-like II"/>
    <property type="match status" value="2"/>
</dbReference>
<dbReference type="InterPro" id="IPR005119">
    <property type="entry name" value="LysR_subst-bd"/>
</dbReference>
<name>A0AAW3ENQ9_BURGA</name>
<dbReference type="InterPro" id="IPR000847">
    <property type="entry name" value="LysR_HTH_N"/>
</dbReference>
<evidence type="ECO:0000256" key="3">
    <source>
        <dbReference type="ARBA" id="ARBA00023125"/>
    </source>
</evidence>
<dbReference type="Gene3D" id="1.10.10.10">
    <property type="entry name" value="Winged helix-like DNA-binding domain superfamily/Winged helix DNA-binding domain"/>
    <property type="match status" value="1"/>
</dbReference>
<dbReference type="FunFam" id="1.10.10.10:FF:000001">
    <property type="entry name" value="LysR family transcriptional regulator"/>
    <property type="match status" value="1"/>
</dbReference>
<dbReference type="EMBL" id="JPGG01000018">
    <property type="protein sequence ID" value="KGC09438.1"/>
    <property type="molecule type" value="Genomic_DNA"/>
</dbReference>
<dbReference type="PANTHER" id="PTHR30419:SF30">
    <property type="entry name" value="LYSR FAMILY TRANSCRIPTIONAL REGULATOR"/>
    <property type="match status" value="1"/>
</dbReference>
<comment type="caution">
    <text evidence="6">The sequence shown here is derived from an EMBL/GenBank/DDBJ whole genome shotgun (WGS) entry which is preliminary data.</text>
</comment>
<reference evidence="6 7" key="1">
    <citation type="submission" date="2014-04" db="EMBL/GenBank/DDBJ databases">
        <authorList>
            <person name="Bishop-Lilly K.A."/>
            <person name="Broomall S.M."/>
            <person name="Chain P.S."/>
            <person name="Chertkov O."/>
            <person name="Coyne S.R."/>
            <person name="Daligault H.E."/>
            <person name="Davenport K.W."/>
            <person name="Erkkila T."/>
            <person name="Frey K.G."/>
            <person name="Gibbons H.S."/>
            <person name="Gu W."/>
            <person name="Jaissle J."/>
            <person name="Johnson S.L."/>
            <person name="Koroleva G.I."/>
            <person name="Ladner J.T."/>
            <person name="Lo C.-C."/>
            <person name="Minogue T.D."/>
            <person name="Munk C."/>
            <person name="Palacios G.F."/>
            <person name="Redden C.L."/>
            <person name="Rosenzweig C.N."/>
            <person name="Scholz M.B."/>
            <person name="Teshima H."/>
            <person name="Xu Y."/>
        </authorList>
    </citation>
    <scope>NUCLEOTIDE SEQUENCE [LARGE SCALE GENOMIC DNA]</scope>
    <source>
        <strain evidence="7">gladioli</strain>
    </source>
</reference>
<dbReference type="SUPFAM" id="SSF53850">
    <property type="entry name" value="Periplasmic binding protein-like II"/>
    <property type="match status" value="1"/>
</dbReference>
<feature type="domain" description="HTH lysR-type" evidence="5">
    <location>
        <begin position="1"/>
        <end position="58"/>
    </location>
</feature>
<keyword evidence="3" id="KW-0238">DNA-binding</keyword>
<organism evidence="6 7">
    <name type="scientific">Burkholderia gladioli</name>
    <name type="common">Pseudomonas marginata</name>
    <name type="synonym">Phytomonas marginata</name>
    <dbReference type="NCBI Taxonomy" id="28095"/>
    <lineage>
        <taxon>Bacteria</taxon>
        <taxon>Pseudomonadati</taxon>
        <taxon>Pseudomonadota</taxon>
        <taxon>Betaproteobacteria</taxon>
        <taxon>Burkholderiales</taxon>
        <taxon>Burkholderiaceae</taxon>
        <taxon>Burkholderia</taxon>
    </lineage>
</organism>
<evidence type="ECO:0000259" key="5">
    <source>
        <dbReference type="PROSITE" id="PS50931"/>
    </source>
</evidence>
<dbReference type="Pfam" id="PF00126">
    <property type="entry name" value="HTH_1"/>
    <property type="match status" value="1"/>
</dbReference>
<dbReference type="InterPro" id="IPR036388">
    <property type="entry name" value="WH-like_DNA-bd_sf"/>
</dbReference>
<dbReference type="AlphaFoldDB" id="A0AAW3ENQ9"/>
<sequence length="322" mass="34952">MTLSQLRAFCVVVEQGSFRAASRSLNIAQSALTHAIQSLEAELAAPLLTRSHLGISLTPFGERLLVRANAILRDCERIDQDMRELQGQPSGRIALGVTSEPLAELLMPVIKRFMTDYPNVLVHVSSGASKMLTERIRDGRLDFALCPLAPNVIDADLEIDRLYRSSAAVLARAGHPKARATSLAELVDCEWVGFHREGIAGFASNRLVKAFTERGLGAPKIVLTADTLLESLYFVSETDYLTVDPGVLADLKLFSGALIRIPVRETFSTRDICLVRRSNSPPTAVAQALASMLASYARLRRGVTGRGAPHGEGSDKDDDGLM</sequence>
<protein>
    <submittedName>
        <fullName evidence="6">Bacterial regulatory helix-turn-helix, lysR family protein</fullName>
    </submittedName>
</protein>
<dbReference type="GO" id="GO:0005829">
    <property type="term" value="C:cytosol"/>
    <property type="evidence" value="ECO:0007669"/>
    <property type="project" value="TreeGrafter"/>
</dbReference>
<evidence type="ECO:0000313" key="6">
    <source>
        <dbReference type="EMBL" id="KGC09438.1"/>
    </source>
</evidence>
<comment type="similarity">
    <text evidence="1">Belongs to the LysR transcriptional regulatory family.</text>
</comment>
<dbReference type="Pfam" id="PF03466">
    <property type="entry name" value="LysR_substrate"/>
    <property type="match status" value="1"/>
</dbReference>
<dbReference type="GO" id="GO:0003700">
    <property type="term" value="F:DNA-binding transcription factor activity"/>
    <property type="evidence" value="ECO:0007669"/>
    <property type="project" value="InterPro"/>
</dbReference>
<dbReference type="Proteomes" id="UP000029590">
    <property type="component" value="Unassembled WGS sequence"/>
</dbReference>
<evidence type="ECO:0000313" key="7">
    <source>
        <dbReference type="Proteomes" id="UP000029590"/>
    </source>
</evidence>
<dbReference type="InterPro" id="IPR036390">
    <property type="entry name" value="WH_DNA-bd_sf"/>
</dbReference>